<dbReference type="InterPro" id="IPR016187">
    <property type="entry name" value="CTDL_fold"/>
</dbReference>
<reference evidence="3" key="3">
    <citation type="submission" date="2025-08" db="UniProtKB">
        <authorList>
            <consortium name="Ensembl"/>
        </authorList>
    </citation>
    <scope>IDENTIFICATION</scope>
    <source>
        <strain evidence="3">JP 163 A</strain>
    </source>
</reference>
<reference evidence="4" key="2">
    <citation type="journal article" date="2013" name="Nat. Genet.">
        <title>The genome of the platyfish, Xiphophorus maculatus, provides insights into evolutionary adaptation and several complex traits.</title>
        <authorList>
            <person name="Schartl M."/>
            <person name="Walter R.B."/>
            <person name="Shen Y."/>
            <person name="Garcia T."/>
            <person name="Catchen J."/>
            <person name="Amores A."/>
            <person name="Braasch I."/>
            <person name="Chalopin D."/>
            <person name="Volff J.N."/>
            <person name="Lesch K.P."/>
            <person name="Bisazza A."/>
            <person name="Minx P."/>
            <person name="Hillier L."/>
            <person name="Wilson R.K."/>
            <person name="Fuerstenberg S."/>
            <person name="Boore J."/>
            <person name="Searle S."/>
            <person name="Postlethwait J.H."/>
            <person name="Warren W.C."/>
        </authorList>
    </citation>
    <scope>NUCLEOTIDE SEQUENCE [LARGE SCALE GENOMIC DNA]</scope>
    <source>
        <strain evidence="4">JP 163 A</strain>
    </source>
</reference>
<dbReference type="PROSITE" id="PS00615">
    <property type="entry name" value="C_TYPE_LECTIN_1"/>
    <property type="match status" value="1"/>
</dbReference>
<dbReference type="SMART" id="SM00034">
    <property type="entry name" value="CLECT"/>
    <property type="match status" value="1"/>
</dbReference>
<dbReference type="GeneTree" id="ENSGT01100000263473"/>
<reference evidence="3" key="4">
    <citation type="submission" date="2025-09" db="UniProtKB">
        <authorList>
            <consortium name="Ensembl"/>
        </authorList>
    </citation>
    <scope>IDENTIFICATION</scope>
    <source>
        <strain evidence="3">JP 163 A</strain>
    </source>
</reference>
<dbReference type="PROSITE" id="PS50041">
    <property type="entry name" value="C_TYPE_LECTIN_2"/>
    <property type="match status" value="1"/>
</dbReference>
<sequence length="205" mass="23785">MKFIVLHLHYKHQLLSRPPCSVYPLTCINPPAALALPAIRCQPAAPGGERLPCSRHRTSHFKDVYWPQKTMKTRCCFMDCQLYQYHYINENKTWTEAQQYCREKHTDLATVANMEGLTRLLSKSPGTMAEAWIGLYGQTNGIRKWHWSLPGVEFDVNETEWDNAEPDDHDTENCGFILESLKWGDISCNREKYFLCYNGKIVLCH</sequence>
<dbReference type="AlphaFoldDB" id="A0A3B5PY96"/>
<dbReference type="InterPro" id="IPR016186">
    <property type="entry name" value="C-type_lectin-like/link_sf"/>
</dbReference>
<evidence type="ECO:0000259" key="2">
    <source>
        <dbReference type="PROSITE" id="PS50041"/>
    </source>
</evidence>
<dbReference type="SUPFAM" id="SSF56436">
    <property type="entry name" value="C-type lectin-like"/>
    <property type="match status" value="1"/>
</dbReference>
<dbReference type="OMA" id="HDTENCG"/>
<proteinExistence type="predicted"/>
<dbReference type="InterPro" id="IPR018378">
    <property type="entry name" value="C-type_lectin_CS"/>
</dbReference>
<reference evidence="4" key="1">
    <citation type="submission" date="2012-01" db="EMBL/GenBank/DDBJ databases">
        <authorList>
            <person name="Walter R."/>
            <person name="Schartl M."/>
            <person name="Warren W."/>
        </authorList>
    </citation>
    <scope>NUCLEOTIDE SEQUENCE [LARGE SCALE GENOMIC DNA]</scope>
    <source>
        <strain evidence="4">JP 163 A</strain>
    </source>
</reference>
<dbReference type="InterPro" id="IPR001304">
    <property type="entry name" value="C-type_lectin-like"/>
</dbReference>
<dbReference type="Pfam" id="PF00059">
    <property type="entry name" value="Lectin_C"/>
    <property type="match status" value="1"/>
</dbReference>
<organism evidence="3 4">
    <name type="scientific">Xiphophorus maculatus</name>
    <name type="common">Southern platyfish</name>
    <name type="synonym">Platypoecilus maculatus</name>
    <dbReference type="NCBI Taxonomy" id="8083"/>
    <lineage>
        <taxon>Eukaryota</taxon>
        <taxon>Metazoa</taxon>
        <taxon>Chordata</taxon>
        <taxon>Craniata</taxon>
        <taxon>Vertebrata</taxon>
        <taxon>Euteleostomi</taxon>
        <taxon>Actinopterygii</taxon>
        <taxon>Neopterygii</taxon>
        <taxon>Teleostei</taxon>
        <taxon>Neoteleostei</taxon>
        <taxon>Acanthomorphata</taxon>
        <taxon>Ovalentaria</taxon>
        <taxon>Atherinomorphae</taxon>
        <taxon>Cyprinodontiformes</taxon>
        <taxon>Poeciliidae</taxon>
        <taxon>Poeciliinae</taxon>
        <taxon>Xiphophorus</taxon>
    </lineage>
</organism>
<feature type="domain" description="C-type lectin" evidence="2">
    <location>
        <begin position="85"/>
        <end position="197"/>
    </location>
</feature>
<dbReference type="Gene3D" id="3.10.100.10">
    <property type="entry name" value="Mannose-Binding Protein A, subunit A"/>
    <property type="match status" value="1"/>
</dbReference>
<name>A0A3B5PY96_XIPMA</name>
<evidence type="ECO:0000313" key="3">
    <source>
        <dbReference type="Ensembl" id="ENSXMAP00000022666.1"/>
    </source>
</evidence>
<dbReference type="Proteomes" id="UP000002852">
    <property type="component" value="Unassembled WGS sequence"/>
</dbReference>
<accession>A0A3B5PY96</accession>
<evidence type="ECO:0000256" key="1">
    <source>
        <dbReference type="ARBA" id="ARBA00023157"/>
    </source>
</evidence>
<dbReference type="PANTHER" id="PTHR45784">
    <property type="entry name" value="C-TYPE LECTIN DOMAIN FAMILY 20 MEMBER A-RELATED"/>
    <property type="match status" value="1"/>
</dbReference>
<dbReference type="InParanoid" id="A0A3B5PY96"/>
<keyword evidence="4" id="KW-1185">Reference proteome</keyword>
<keyword evidence="1" id="KW-1015">Disulfide bond</keyword>
<dbReference type="PANTHER" id="PTHR45784:SF3">
    <property type="entry name" value="C-TYPE LECTIN DOMAIN FAMILY 4 MEMBER K-LIKE-RELATED"/>
    <property type="match status" value="1"/>
</dbReference>
<protein>
    <recommendedName>
        <fullName evidence="2">C-type lectin domain-containing protein</fullName>
    </recommendedName>
</protein>
<evidence type="ECO:0000313" key="4">
    <source>
        <dbReference type="Proteomes" id="UP000002852"/>
    </source>
</evidence>
<dbReference type="Ensembl" id="ENSXMAT00000021593.1">
    <property type="protein sequence ID" value="ENSXMAP00000022666.1"/>
    <property type="gene ID" value="ENSXMAG00000025148.1"/>
</dbReference>